<comment type="caution">
    <text evidence="7">The sequence shown here is derived from an EMBL/GenBank/DDBJ whole genome shotgun (WGS) entry which is preliminary data.</text>
</comment>
<evidence type="ECO:0000256" key="5">
    <source>
        <dbReference type="PROSITE-ProRule" id="PRU01023"/>
    </source>
</evidence>
<dbReference type="PRINTS" id="PR02008">
    <property type="entry name" value="RCMTFAMILY"/>
</dbReference>
<dbReference type="InterPro" id="IPR001678">
    <property type="entry name" value="MeTrfase_RsmB-F_NOP2_dom"/>
</dbReference>
<comment type="caution">
    <text evidence="5">Lacks conserved residue(s) required for the propagation of feature annotation.</text>
</comment>
<dbReference type="InterPro" id="IPR049560">
    <property type="entry name" value="MeTrfase_RsmB-F_NOP2_cat"/>
</dbReference>
<keyword evidence="1 5" id="KW-0489">Methyltransferase</keyword>
<evidence type="ECO:0000313" key="7">
    <source>
        <dbReference type="EMBL" id="KPB01242.1"/>
    </source>
</evidence>
<dbReference type="PROSITE" id="PS51686">
    <property type="entry name" value="SAM_MT_RSMB_NOP"/>
    <property type="match status" value="1"/>
</dbReference>
<dbReference type="Gene3D" id="3.40.50.150">
    <property type="entry name" value="Vaccinia Virus protein VP39"/>
    <property type="match status" value="1"/>
</dbReference>
<dbReference type="InterPro" id="IPR029063">
    <property type="entry name" value="SAM-dependent_MTases_sf"/>
</dbReference>
<name>A0A0N0E7L6_9HYPH</name>
<evidence type="ECO:0000259" key="6">
    <source>
        <dbReference type="PROSITE" id="PS51686"/>
    </source>
</evidence>
<dbReference type="PANTHER" id="PTHR22807">
    <property type="entry name" value="NOP2 YEAST -RELATED NOL1/NOP2/FMU SUN DOMAIN-CONTAINING"/>
    <property type="match status" value="1"/>
</dbReference>
<dbReference type="Pfam" id="PF01189">
    <property type="entry name" value="Methyltr_RsmB-F"/>
    <property type="match status" value="1"/>
</dbReference>
<evidence type="ECO:0000313" key="8">
    <source>
        <dbReference type="Proteomes" id="UP000038011"/>
    </source>
</evidence>
<keyword evidence="3 5" id="KW-0949">S-adenosyl-L-methionine</keyword>
<dbReference type="Proteomes" id="UP000038011">
    <property type="component" value="Unassembled WGS sequence"/>
</dbReference>
<accession>A0A0N0E7L6</accession>
<dbReference type="CDD" id="cd02440">
    <property type="entry name" value="AdoMet_MTases"/>
    <property type="match status" value="1"/>
</dbReference>
<dbReference type="SUPFAM" id="SSF53335">
    <property type="entry name" value="S-adenosyl-L-methionine-dependent methyltransferases"/>
    <property type="match status" value="1"/>
</dbReference>
<evidence type="ECO:0000256" key="2">
    <source>
        <dbReference type="ARBA" id="ARBA00022679"/>
    </source>
</evidence>
<evidence type="ECO:0000256" key="4">
    <source>
        <dbReference type="ARBA" id="ARBA00022884"/>
    </source>
</evidence>
<dbReference type="InterPro" id="IPR054728">
    <property type="entry name" value="RsmB-like_ferredoxin"/>
</dbReference>
<dbReference type="GO" id="GO:0003723">
    <property type="term" value="F:RNA binding"/>
    <property type="evidence" value="ECO:0007669"/>
    <property type="project" value="UniProtKB-UniRule"/>
</dbReference>
<evidence type="ECO:0000256" key="3">
    <source>
        <dbReference type="ARBA" id="ARBA00022691"/>
    </source>
</evidence>
<dbReference type="GO" id="GO:0008173">
    <property type="term" value="F:RNA methyltransferase activity"/>
    <property type="evidence" value="ECO:0007669"/>
    <property type="project" value="InterPro"/>
</dbReference>
<comment type="similarity">
    <text evidence="5">Belongs to the class I-like SAM-binding methyltransferase superfamily. RsmB/NOP family.</text>
</comment>
<keyword evidence="2 5" id="KW-0808">Transferase</keyword>
<feature type="binding site" evidence="5">
    <location>
        <position position="289"/>
    </location>
    <ligand>
        <name>S-adenosyl-L-methionine</name>
        <dbReference type="ChEBI" id="CHEBI:59789"/>
    </ligand>
</feature>
<proteinExistence type="inferred from homology"/>
<dbReference type="PANTHER" id="PTHR22807:SF53">
    <property type="entry name" value="RIBOSOMAL RNA SMALL SUBUNIT METHYLTRANSFERASE B-RELATED"/>
    <property type="match status" value="1"/>
</dbReference>
<dbReference type="Pfam" id="PF22458">
    <property type="entry name" value="RsmF-B_ferredox"/>
    <property type="match status" value="1"/>
</dbReference>
<evidence type="ECO:0000256" key="1">
    <source>
        <dbReference type="ARBA" id="ARBA00022603"/>
    </source>
</evidence>
<organism evidence="7 8">
    <name type="scientific">Ahrensia marina</name>
    <dbReference type="NCBI Taxonomy" id="1514904"/>
    <lineage>
        <taxon>Bacteria</taxon>
        <taxon>Pseudomonadati</taxon>
        <taxon>Pseudomonadota</taxon>
        <taxon>Alphaproteobacteria</taxon>
        <taxon>Hyphomicrobiales</taxon>
        <taxon>Ahrensiaceae</taxon>
        <taxon>Ahrensia</taxon>
    </lineage>
</organism>
<gene>
    <name evidence="7" type="ORF">SU32_09290</name>
</gene>
<keyword evidence="8" id="KW-1185">Reference proteome</keyword>
<keyword evidence="4 5" id="KW-0694">RNA-binding</keyword>
<dbReference type="EMBL" id="JXMU01000012">
    <property type="protein sequence ID" value="KPB01242.1"/>
    <property type="molecule type" value="Genomic_DNA"/>
</dbReference>
<dbReference type="PATRIC" id="fig|1514904.3.peg.687"/>
<sequence>MRLGGRIQAAVEVLQDMESRNRPVSVALKDWGNNHRFAGSGDRNAIGNLVYDALRKRASTAYMFGGDDAEALIFGTLLRQWGMSLAQIQEALADDKFAPEIPVARIEAASQKDLAFMPSEIEADVPAWVSDHLEEAFGDEWVEEAKALAERPPLDMRVNTLKADREKVLKQLSKQGAKPSKIARHGMRIPAKGGASRMPNVTAEPAFQKGWFEIQDEGSQIVADLVFAQGGEQIFDYCAGAGGKTLALAATMENTGQVHAYDADKQRLAPIFDRLKRAGTRNVQVHAADEDLDHLHGSFDRVVVDAPCTGSGTWRRHPDAKWKLTEEQLEARVQEQAAILDTARKFVKPGGYLCYITCSIFQDENEGQVYAFGDRHEDFDLLGAGEVWEELFGTNAPKPWTTDFNCVTLTPRTTGTDGFFFAVLQRLK</sequence>
<dbReference type="InterPro" id="IPR023267">
    <property type="entry name" value="RCMT"/>
</dbReference>
<protein>
    <submittedName>
        <fullName evidence="7">MFS transporter</fullName>
    </submittedName>
</protein>
<feature type="binding site" evidence="5">
    <location>
        <position position="262"/>
    </location>
    <ligand>
        <name>S-adenosyl-L-methionine</name>
        <dbReference type="ChEBI" id="CHEBI:59789"/>
    </ligand>
</feature>
<dbReference type="GO" id="GO:0001510">
    <property type="term" value="P:RNA methylation"/>
    <property type="evidence" value="ECO:0007669"/>
    <property type="project" value="InterPro"/>
</dbReference>
<dbReference type="RefSeq" id="WP_053999084.1">
    <property type="nucleotide sequence ID" value="NZ_JXMU01000012.1"/>
</dbReference>
<dbReference type="STRING" id="1514904.SU32_09290"/>
<dbReference type="AlphaFoldDB" id="A0A0N0E7L6"/>
<feature type="active site" description="Nucleophile" evidence="5">
    <location>
        <position position="358"/>
    </location>
</feature>
<feature type="binding site" evidence="5">
    <location>
        <position position="305"/>
    </location>
    <ligand>
        <name>S-adenosyl-L-methionine</name>
        <dbReference type="ChEBI" id="CHEBI:59789"/>
    </ligand>
</feature>
<feature type="domain" description="SAM-dependent MTase RsmB/NOP-type" evidence="6">
    <location>
        <begin position="144"/>
        <end position="427"/>
    </location>
</feature>
<reference evidence="7 8" key="1">
    <citation type="submission" date="2015-01" db="EMBL/GenBank/DDBJ databases">
        <title>Ahrensia donghaiensis sp. nov., a novel dimethylsulphoniopropionate-cleavage bacterium isolated from seawater and emended descriptions of the genus Ahrensia and Ahrensia kielensis.</title>
        <authorList>
            <person name="Liu J."/>
        </authorList>
    </citation>
    <scope>NUCLEOTIDE SEQUENCE [LARGE SCALE GENOMIC DNA]</scope>
    <source>
        <strain evidence="7 8">LZD062</strain>
    </source>
</reference>